<dbReference type="InterPro" id="IPR043128">
    <property type="entry name" value="Rev_trsase/Diguanyl_cyclase"/>
</dbReference>
<dbReference type="InterPro" id="IPR035965">
    <property type="entry name" value="PAS-like_dom_sf"/>
</dbReference>
<dbReference type="InterPro" id="IPR000160">
    <property type="entry name" value="GGDEF_dom"/>
</dbReference>
<sequence>MNTIADHTDPNVIAFALEQSYNAILLTDANSGEAGHRIVFANQAFLRMTGYNEEELLGQNPRLLQGPATNPDVIDRLRHCLHNGTHFQGSTINYRKDGRPYTVEWNVSPVHNKAGEITHFISLQRDISSLIAAQNTTQLFAHVINATDDGVLITDSHGTIEFVNKAFETITGYGLTEVLGRNPSMFSSGEQNFEFYKDMWDTLKKGRSYKGTFVNRSKNNELIYCNETITPLTDEANNVSHYVSIFRDLTTRVLEEQTFREMVRFDGLTGALTRAAGELALEKAYMQHRGSKLPMSIAMADIDHFKQVNDNWGHATGDTVLKAVANTMIATLRANDTVIRWGGEEFLLIFGGCDLDQGLPLAERCQLAVQNQHNENVGSVTVSIGLGELQPEEALADLIERVDRALYSAKTSGRNQTQVSIIQKGALNP</sequence>
<dbReference type="GO" id="GO:0003824">
    <property type="term" value="F:catalytic activity"/>
    <property type="evidence" value="ECO:0007669"/>
    <property type="project" value="UniProtKB-ARBA"/>
</dbReference>
<feature type="domain" description="PAC" evidence="3">
    <location>
        <begin position="207"/>
        <end position="261"/>
    </location>
</feature>
<dbReference type="SMART" id="SM00267">
    <property type="entry name" value="GGDEF"/>
    <property type="match status" value="1"/>
</dbReference>
<evidence type="ECO:0000313" key="5">
    <source>
        <dbReference type="EMBL" id="AKO54196.1"/>
    </source>
</evidence>
<evidence type="ECO:0000313" key="6">
    <source>
        <dbReference type="Proteomes" id="UP000036406"/>
    </source>
</evidence>
<dbReference type="InterPro" id="IPR000700">
    <property type="entry name" value="PAS-assoc_C"/>
</dbReference>
<dbReference type="STRING" id="330734.ABA45_04390"/>
<dbReference type="SMART" id="SM00086">
    <property type="entry name" value="PAC"/>
    <property type="match status" value="2"/>
</dbReference>
<protein>
    <submittedName>
        <fullName evidence="5">Diguanylate cyclase</fullName>
    </submittedName>
</protein>
<dbReference type="PROSITE" id="PS50113">
    <property type="entry name" value="PAC"/>
    <property type="match status" value="2"/>
</dbReference>
<feature type="domain" description="PAC" evidence="3">
    <location>
        <begin position="85"/>
        <end position="139"/>
    </location>
</feature>
<gene>
    <name evidence="5" type="ORF">ABA45_04390</name>
</gene>
<proteinExistence type="predicted"/>
<dbReference type="PROSITE" id="PS50887">
    <property type="entry name" value="GGDEF"/>
    <property type="match status" value="1"/>
</dbReference>
<evidence type="ECO:0000259" key="3">
    <source>
        <dbReference type="PROSITE" id="PS50113"/>
    </source>
</evidence>
<organism evidence="5 6">
    <name type="scientific">Marinobacter psychrophilus</name>
    <dbReference type="NCBI Taxonomy" id="330734"/>
    <lineage>
        <taxon>Bacteria</taxon>
        <taxon>Pseudomonadati</taxon>
        <taxon>Pseudomonadota</taxon>
        <taxon>Gammaproteobacteria</taxon>
        <taxon>Pseudomonadales</taxon>
        <taxon>Marinobacteraceae</taxon>
        <taxon>Marinobacter</taxon>
    </lineage>
</organism>
<dbReference type="InterPro" id="IPR000014">
    <property type="entry name" value="PAS"/>
</dbReference>
<dbReference type="NCBIfam" id="TIGR00254">
    <property type="entry name" value="GGDEF"/>
    <property type="match status" value="1"/>
</dbReference>
<evidence type="ECO:0000259" key="2">
    <source>
        <dbReference type="PROSITE" id="PS50112"/>
    </source>
</evidence>
<dbReference type="NCBIfam" id="TIGR00229">
    <property type="entry name" value="sensory_box"/>
    <property type="match status" value="2"/>
</dbReference>
<dbReference type="AlphaFoldDB" id="A0A0H4I541"/>
<feature type="domain" description="GGDEF" evidence="4">
    <location>
        <begin position="293"/>
        <end position="422"/>
    </location>
</feature>
<dbReference type="FunFam" id="3.30.70.270:FF:000001">
    <property type="entry name" value="Diguanylate cyclase domain protein"/>
    <property type="match status" value="1"/>
</dbReference>
<accession>A0A0H4I541</accession>
<dbReference type="Gene3D" id="3.30.70.270">
    <property type="match status" value="1"/>
</dbReference>
<evidence type="ECO:0000259" key="4">
    <source>
        <dbReference type="PROSITE" id="PS50887"/>
    </source>
</evidence>
<dbReference type="Gene3D" id="3.30.450.20">
    <property type="entry name" value="PAS domain"/>
    <property type="match status" value="2"/>
</dbReference>
<dbReference type="PATRIC" id="fig|330734.3.peg.936"/>
<dbReference type="PROSITE" id="PS50112">
    <property type="entry name" value="PAS"/>
    <property type="match status" value="2"/>
</dbReference>
<evidence type="ECO:0000256" key="1">
    <source>
        <dbReference type="ARBA" id="ARBA00001946"/>
    </source>
</evidence>
<dbReference type="CDD" id="cd01949">
    <property type="entry name" value="GGDEF"/>
    <property type="match status" value="1"/>
</dbReference>
<dbReference type="SMART" id="SM00091">
    <property type="entry name" value="PAS"/>
    <property type="match status" value="2"/>
</dbReference>
<keyword evidence="6" id="KW-1185">Reference proteome</keyword>
<comment type="cofactor">
    <cofactor evidence="1">
        <name>Mg(2+)</name>
        <dbReference type="ChEBI" id="CHEBI:18420"/>
    </cofactor>
</comment>
<dbReference type="PANTHER" id="PTHR46663:SF3">
    <property type="entry name" value="SLL0267 PROTEIN"/>
    <property type="match status" value="1"/>
</dbReference>
<name>A0A0H4I541_9GAMM</name>
<dbReference type="Pfam" id="PF00990">
    <property type="entry name" value="GGDEF"/>
    <property type="match status" value="1"/>
</dbReference>
<dbReference type="InterPro" id="IPR029787">
    <property type="entry name" value="Nucleotide_cyclase"/>
</dbReference>
<dbReference type="PANTHER" id="PTHR46663">
    <property type="entry name" value="DIGUANYLATE CYCLASE DGCT-RELATED"/>
    <property type="match status" value="1"/>
</dbReference>
<reference evidence="5 6" key="1">
    <citation type="submission" date="2015-05" db="EMBL/GenBank/DDBJ databases">
        <title>Complete genome of Marinobacter psychrophilus strain 20041T isolated from sea-ice of the Canadian Basin.</title>
        <authorList>
            <person name="Song L."/>
            <person name="Ren L."/>
            <person name="Yu Y."/>
            <person name="Wang X."/>
        </authorList>
    </citation>
    <scope>NUCLEOTIDE SEQUENCE [LARGE SCALE GENOMIC DNA]</scope>
    <source>
        <strain evidence="5 6">20041</strain>
    </source>
</reference>
<dbReference type="CDD" id="cd00130">
    <property type="entry name" value="PAS"/>
    <property type="match status" value="2"/>
</dbReference>
<dbReference type="InterPro" id="IPR001610">
    <property type="entry name" value="PAC"/>
</dbReference>
<dbReference type="KEGG" id="mpq:ABA45_04390"/>
<dbReference type="SUPFAM" id="SSF55073">
    <property type="entry name" value="Nucleotide cyclase"/>
    <property type="match status" value="1"/>
</dbReference>
<feature type="domain" description="PAS" evidence="2">
    <location>
        <begin position="9"/>
        <end position="84"/>
    </location>
</feature>
<dbReference type="EMBL" id="CP011494">
    <property type="protein sequence ID" value="AKO54196.1"/>
    <property type="molecule type" value="Genomic_DNA"/>
</dbReference>
<feature type="domain" description="PAS" evidence="2">
    <location>
        <begin position="136"/>
        <end position="182"/>
    </location>
</feature>
<dbReference type="Pfam" id="PF13426">
    <property type="entry name" value="PAS_9"/>
    <property type="match status" value="2"/>
</dbReference>
<dbReference type="InterPro" id="IPR052163">
    <property type="entry name" value="DGC-Regulatory_Protein"/>
</dbReference>
<dbReference type="Proteomes" id="UP000036406">
    <property type="component" value="Chromosome"/>
</dbReference>
<dbReference type="SUPFAM" id="SSF55785">
    <property type="entry name" value="PYP-like sensor domain (PAS domain)"/>
    <property type="match status" value="2"/>
</dbReference>